<dbReference type="InterPro" id="IPR024983">
    <property type="entry name" value="CHAT_dom"/>
</dbReference>
<name>A0A9P4XG59_9HYPO</name>
<evidence type="ECO:0000313" key="3">
    <source>
        <dbReference type="Proteomes" id="UP000801864"/>
    </source>
</evidence>
<organism evidence="2 3">
    <name type="scientific">Trichoderma lentiforme</name>
    <dbReference type="NCBI Taxonomy" id="1567552"/>
    <lineage>
        <taxon>Eukaryota</taxon>
        <taxon>Fungi</taxon>
        <taxon>Dikarya</taxon>
        <taxon>Ascomycota</taxon>
        <taxon>Pezizomycotina</taxon>
        <taxon>Sordariomycetes</taxon>
        <taxon>Hypocreomycetidae</taxon>
        <taxon>Hypocreales</taxon>
        <taxon>Hypocreaceae</taxon>
        <taxon>Trichoderma</taxon>
    </lineage>
</organism>
<dbReference type="Proteomes" id="UP000801864">
    <property type="component" value="Unassembled WGS sequence"/>
</dbReference>
<gene>
    <name evidence="2" type="ORF">CFAM422_005757</name>
</gene>
<evidence type="ECO:0000259" key="1">
    <source>
        <dbReference type="Pfam" id="PF12770"/>
    </source>
</evidence>
<dbReference type="Gene3D" id="1.25.40.10">
    <property type="entry name" value="Tetratricopeptide repeat domain"/>
    <property type="match status" value="3"/>
</dbReference>
<protein>
    <recommendedName>
        <fullName evidence="1">CHAT domain-containing protein</fullName>
    </recommendedName>
</protein>
<proteinExistence type="predicted"/>
<reference evidence="2 3" key="1">
    <citation type="submission" date="2018-06" db="EMBL/GenBank/DDBJ databases">
        <title>Genome analysis of cellulolytic fungus Trichoderma lentiforme CFAM-422.</title>
        <authorList>
            <person name="Steindorff A.S."/>
            <person name="Formighieri E.F."/>
            <person name="Midorikawa G.E.O."/>
            <person name="Tamietti M.S."/>
            <person name="Ramos E.Z."/>
            <person name="Silva A.S."/>
            <person name="Bon E.P.S."/>
            <person name="Mendes T.D."/>
            <person name="Damaso M.C.T."/>
            <person name="Favaro L.C.L."/>
        </authorList>
    </citation>
    <scope>NUCLEOTIDE SEQUENCE [LARGE SCALE GENOMIC DNA]</scope>
    <source>
        <strain evidence="2 3">CFAM-422</strain>
    </source>
</reference>
<dbReference type="Pfam" id="PF12770">
    <property type="entry name" value="CHAT"/>
    <property type="match status" value="1"/>
</dbReference>
<feature type="domain" description="CHAT" evidence="1">
    <location>
        <begin position="987"/>
        <end position="1241"/>
    </location>
</feature>
<dbReference type="EMBL" id="QLNT01000009">
    <property type="protein sequence ID" value="KAF3071998.1"/>
    <property type="molecule type" value="Genomic_DNA"/>
</dbReference>
<keyword evidence="3" id="KW-1185">Reference proteome</keyword>
<accession>A0A9P4XG59</accession>
<comment type="caution">
    <text evidence="2">The sequence shown here is derived from an EMBL/GenBank/DDBJ whole genome shotgun (WGS) entry which is preliminary data.</text>
</comment>
<sequence>MGDLGIVIRKYYIIPDETSPCPDLANILDSLGGYLCDEFESTRETSYLNRAIELAHEAIEATPLCSELWPIRLQVLGTRVFIKFEHTQTLANLEEAISVFQGIVDAISLDATDTALLGWLLSARFSMTGNVADLDRAINITRNAIDIILPNDPNHPALLSFLADQLMHRHDVTMEVTDIDEAICLGQNLISTVPPNHPERADFLSNLAGKFINRYFSTKNTADLDEAIHLAQEANEAISLNDQNLVKLQYGQYLWLRYDCSKETADLEEAIYMLLEIAEADQKDERVWSQALFSLASCSFSRYLCKFEKADINTTVIILRELIATAPIDNPERRRALSYFGQILYIQYQLTDADIDLDEAICVIREAINDTSLDYDSWLEKLIQLASFLTERYNNTGSRPDIEESIGLMRQILEVIAVDDPHRRDVLHVLTISLLNSHRLTGVLKDIDEAIQMSRDSLYANQSLGYYVSRPQTLSLLGACLEERYYCTGAMSDLEESILLQREAVASAPSYYNGRDELLSSLGISLGHKYDRTHALEDLNESISLFQEVLEISSISLQRRHDVCHSLASALSSRFFISGKRADLLESIAMSREAVSSVSKDRRTRGTMLSSLGLHLYMNYSFTGTKSHLDEAIRVGQDAVNVFLPGDPERATSLLGLGRYLASRSTHTKAVANFGTAALAMLLNDPLTANLKISEANANIEQHIPMLLRNGENFPDVGTALFDPEAEAEALSDMAYARQCFIDALHHEPAIVSVRCFAGLQTLVSPDFIHHPKAYDVAKYTTDLIPLLTFGSLQNSDKQSMLSRVVGTSSIAAAIALHTLPANRGPSAAIECLETGRGLIGGSLLQQYEVSTLRKLHPDLADSLFTLRGRLDMPAPQNSSPMANVATENIDINGNERHKAEQQSADLLEAIRSRPGFQRFFLPASELDMLHAASNGPIVILNMCSYRCDALIIELSGLRVVELPQLSQGFSSEKLIAMYSRDPESAETLAWLWDEIVRPVLDALGFTGPPIDDIWPHVWWIPTGALTKFPLHAAGHHLRRSGETTLDRVISSYATSVKAIIHSRRRGAPAAVEPLSLVAVAMEATEGHKPLIHANREVDAIFGIFESKTVNCQRPQPYKVDVLSAMKTCQIFHFAGHGETHLTDPLSSKLLLKDWQKDPLTVASLLETDLSSNPPFLAYLSACGTGQILDEDNLDESIHLVNAFQLAGFRHVIGTLWRVEDELCVEIAEMTYESLRGGMRDDLVSRGLHDAIRKLRDRWIDTAGGGIGSESRAADGFREGRHAQLDDDEELGRPLWIPYVHFGV</sequence>
<dbReference type="InterPro" id="IPR011990">
    <property type="entry name" value="TPR-like_helical_dom_sf"/>
</dbReference>
<evidence type="ECO:0000313" key="2">
    <source>
        <dbReference type="EMBL" id="KAF3071998.1"/>
    </source>
</evidence>